<evidence type="ECO:0000313" key="2">
    <source>
        <dbReference type="EMBL" id="SSC14176.1"/>
    </source>
</evidence>
<keyword evidence="1" id="KW-0812">Transmembrane</keyword>
<accession>A0A7Z7LHQ4</accession>
<keyword evidence="1" id="KW-0472">Membrane</keyword>
<name>A0A7Z7LHQ4_9BACT</name>
<dbReference type="InterPro" id="IPR010898">
    <property type="entry name" value="Hpre_diP_synth_I"/>
</dbReference>
<evidence type="ECO:0000256" key="1">
    <source>
        <dbReference type="SAM" id="Phobius"/>
    </source>
</evidence>
<protein>
    <submittedName>
        <fullName evidence="2">Putative membrane protein</fullName>
    </submittedName>
</protein>
<proteinExistence type="predicted"/>
<dbReference type="Pfam" id="PF07456">
    <property type="entry name" value="Hpre_diP_synt_I"/>
    <property type="match status" value="1"/>
</dbReference>
<reference evidence="2 3" key="1">
    <citation type="submission" date="2017-01" db="EMBL/GenBank/DDBJ databases">
        <authorList>
            <person name="Erauso G."/>
        </authorList>
    </citation>
    <scope>NUCLEOTIDE SEQUENCE [LARGE SCALE GENOMIC DNA]</scope>
    <source>
        <strain evidence="2">MESINF1</strain>
    </source>
</reference>
<dbReference type="InterPro" id="IPR014535">
    <property type="entry name" value="Hpre_diP_synt_I"/>
</dbReference>
<feature type="transmembrane region" description="Helical" evidence="1">
    <location>
        <begin position="82"/>
        <end position="104"/>
    </location>
</feature>
<organism evidence="2 3">
    <name type="scientific">Mesotoga infera</name>
    <dbReference type="NCBI Taxonomy" id="1236046"/>
    <lineage>
        <taxon>Bacteria</taxon>
        <taxon>Thermotogati</taxon>
        <taxon>Thermotogota</taxon>
        <taxon>Thermotogae</taxon>
        <taxon>Kosmotogales</taxon>
        <taxon>Kosmotogaceae</taxon>
        <taxon>Mesotoga</taxon>
    </lineage>
</organism>
<evidence type="ECO:0000313" key="3">
    <source>
        <dbReference type="Proteomes" id="UP000250796"/>
    </source>
</evidence>
<dbReference type="RefSeq" id="WP_169700534.1">
    <property type="nucleotide sequence ID" value="NZ_LS974202.1"/>
</dbReference>
<dbReference type="KEGG" id="minf:MESINF_2736"/>
<keyword evidence="3" id="KW-1185">Reference proteome</keyword>
<dbReference type="Proteomes" id="UP000250796">
    <property type="component" value="Chromosome MESINF"/>
</dbReference>
<feature type="transmembrane region" description="Helical" evidence="1">
    <location>
        <begin position="142"/>
        <end position="162"/>
    </location>
</feature>
<feature type="transmembrane region" description="Helical" evidence="1">
    <location>
        <begin position="110"/>
        <end position="135"/>
    </location>
</feature>
<gene>
    <name evidence="2" type="ORF">MESINF_2736</name>
</gene>
<dbReference type="EMBL" id="LS974202">
    <property type="protein sequence ID" value="SSC14176.1"/>
    <property type="molecule type" value="Genomic_DNA"/>
</dbReference>
<dbReference type="AlphaFoldDB" id="A0A7Z7LHQ4"/>
<dbReference type="Gene3D" id="1.10.1760.20">
    <property type="match status" value="1"/>
</dbReference>
<dbReference type="PIRSF" id="PIRSF027391">
    <property type="entry name" value="Hpre_diP_synt_I"/>
    <property type="match status" value="1"/>
</dbReference>
<sequence length="177" mass="19061">MINRDSDAQTAKRITTLSMLVAIGSVMYLLESLIPFPLPVPGGRWGFSNFVLLLAVNGLSLRDTLYLAIGKTVVGGLLTGRLGTPGFIMGISGIVASALLMWLLSRSRLFGMAGVSLAGAAVSNLVQLFVAAWLIVRSGEILYLYPYMLLLGSISALINAYIAHEVIRRIGDTIWFD</sequence>
<keyword evidence="1" id="KW-1133">Transmembrane helix</keyword>